<dbReference type="EMBL" id="JBBPBM010000277">
    <property type="protein sequence ID" value="KAK8498151.1"/>
    <property type="molecule type" value="Genomic_DNA"/>
</dbReference>
<evidence type="ECO:0000313" key="2">
    <source>
        <dbReference type="Proteomes" id="UP001472677"/>
    </source>
</evidence>
<sequence length="137" mass="15178">MKFKLFFDNNSAALVIAREPRASIATCTDSKNLVKGLTTPLMDKDYVDSDPSVAQPSMVEHHLWLITVGKMKIEGSVSSFKGCIHLIQVTFQPSSFLAHSPMLGSSNLNMNREPKVIEKPKWSLEGNVDSEFCAKGY</sequence>
<name>A0ABR2AWU6_9ROSI</name>
<dbReference type="Proteomes" id="UP001472677">
    <property type="component" value="Unassembled WGS sequence"/>
</dbReference>
<gene>
    <name evidence="1" type="ORF">V6N12_066981</name>
</gene>
<keyword evidence="2" id="KW-1185">Reference proteome</keyword>
<reference evidence="1 2" key="1">
    <citation type="journal article" date="2024" name="G3 (Bethesda)">
        <title>Genome assembly of Hibiscus sabdariffa L. provides insights into metabolisms of medicinal natural products.</title>
        <authorList>
            <person name="Kim T."/>
        </authorList>
    </citation>
    <scope>NUCLEOTIDE SEQUENCE [LARGE SCALE GENOMIC DNA]</scope>
    <source>
        <strain evidence="1">TK-2024</strain>
        <tissue evidence="1">Old leaves</tissue>
    </source>
</reference>
<comment type="caution">
    <text evidence="1">The sequence shown here is derived from an EMBL/GenBank/DDBJ whole genome shotgun (WGS) entry which is preliminary data.</text>
</comment>
<protein>
    <submittedName>
        <fullName evidence="1">Uncharacterized protein</fullName>
    </submittedName>
</protein>
<accession>A0ABR2AWU6</accession>
<evidence type="ECO:0000313" key="1">
    <source>
        <dbReference type="EMBL" id="KAK8498151.1"/>
    </source>
</evidence>
<organism evidence="1 2">
    <name type="scientific">Hibiscus sabdariffa</name>
    <name type="common">roselle</name>
    <dbReference type="NCBI Taxonomy" id="183260"/>
    <lineage>
        <taxon>Eukaryota</taxon>
        <taxon>Viridiplantae</taxon>
        <taxon>Streptophyta</taxon>
        <taxon>Embryophyta</taxon>
        <taxon>Tracheophyta</taxon>
        <taxon>Spermatophyta</taxon>
        <taxon>Magnoliopsida</taxon>
        <taxon>eudicotyledons</taxon>
        <taxon>Gunneridae</taxon>
        <taxon>Pentapetalae</taxon>
        <taxon>rosids</taxon>
        <taxon>malvids</taxon>
        <taxon>Malvales</taxon>
        <taxon>Malvaceae</taxon>
        <taxon>Malvoideae</taxon>
        <taxon>Hibiscus</taxon>
    </lineage>
</organism>
<proteinExistence type="predicted"/>